<comment type="caution">
    <text evidence="3">The sequence shown here is derived from an EMBL/GenBank/DDBJ whole genome shotgun (WGS) entry which is preliminary data.</text>
</comment>
<evidence type="ECO:0008006" key="5">
    <source>
        <dbReference type="Google" id="ProtNLM"/>
    </source>
</evidence>
<sequence length="535" mass="55522">MKATLALVALAQAIASVNASVYYGGCNGDECANVITANYNGAADCSRYGQITVKSGTSTKKSTSTKKTTSTVKSTETTTDTSTLTSTTTTTVIVSNTQVGTATITTTLTNVFSTIVFVTTTTTVGVTTTGTTTVSDGTLTTTLPISLILGPTGAARRSIEEEHKDLEKRATTYTSGNPPPSNLRLPNEQANCNQWGFVRGASFGYNEDYRSYDFIDRYYSTSDINRYNLGLWNPALKSDFSGWQAAQGHYLCINIKRYPTYASSCGVVKFRSVCSNCLNIPTSTKRVFAATTTSKCTVTSWATTTSVTTVGTTVSETTITTETTTSTTVLSATSTVTVTITTVLTNAATSTTTVTATTTDGVTSTVTVPAATSSVCPVGANYVISGSSCVDTNTDKNNCGRVGNACSNSCIAGACAAFTGAPSTCVANGGQLCGGGSTCVAVSNTEGQHLCAIIATCDGAATCTKSTDCISGFTCVNSTCCGDSPVCMRVPTGCPNGSAASAAEAVLRRKSSPAKRNVYIEAFDPDWKLKRKHKV</sequence>
<feature type="chain" id="PRO_5043889073" description="SCP domain-containing protein" evidence="2">
    <location>
        <begin position="20"/>
        <end position="535"/>
    </location>
</feature>
<dbReference type="EMBL" id="JAVHJO010000010">
    <property type="protein sequence ID" value="KAK6535293.1"/>
    <property type="molecule type" value="Genomic_DNA"/>
</dbReference>
<proteinExistence type="predicted"/>
<accession>A0AAV9X4Q9</accession>
<feature type="region of interest" description="Disordered" evidence="1">
    <location>
        <begin position="57"/>
        <end position="79"/>
    </location>
</feature>
<evidence type="ECO:0000313" key="4">
    <source>
        <dbReference type="Proteomes" id="UP001365542"/>
    </source>
</evidence>
<keyword evidence="4" id="KW-1185">Reference proteome</keyword>
<evidence type="ECO:0000256" key="1">
    <source>
        <dbReference type="SAM" id="MobiDB-lite"/>
    </source>
</evidence>
<feature type="signal peptide" evidence="2">
    <location>
        <begin position="1"/>
        <end position="19"/>
    </location>
</feature>
<reference evidence="3 4" key="1">
    <citation type="submission" date="2019-10" db="EMBL/GenBank/DDBJ databases">
        <authorList>
            <person name="Palmer J.M."/>
        </authorList>
    </citation>
    <scope>NUCLEOTIDE SEQUENCE [LARGE SCALE GENOMIC DNA]</scope>
    <source>
        <strain evidence="3 4">TWF694</strain>
    </source>
</reference>
<evidence type="ECO:0000256" key="2">
    <source>
        <dbReference type="SAM" id="SignalP"/>
    </source>
</evidence>
<protein>
    <recommendedName>
        <fullName evidence="5">SCP domain-containing protein</fullName>
    </recommendedName>
</protein>
<evidence type="ECO:0000313" key="3">
    <source>
        <dbReference type="EMBL" id="KAK6535293.1"/>
    </source>
</evidence>
<name>A0AAV9X4Q9_9PEZI</name>
<organism evidence="3 4">
    <name type="scientific">Orbilia ellipsospora</name>
    <dbReference type="NCBI Taxonomy" id="2528407"/>
    <lineage>
        <taxon>Eukaryota</taxon>
        <taxon>Fungi</taxon>
        <taxon>Dikarya</taxon>
        <taxon>Ascomycota</taxon>
        <taxon>Pezizomycotina</taxon>
        <taxon>Orbiliomycetes</taxon>
        <taxon>Orbiliales</taxon>
        <taxon>Orbiliaceae</taxon>
        <taxon>Orbilia</taxon>
    </lineage>
</organism>
<dbReference type="AlphaFoldDB" id="A0AAV9X4Q9"/>
<dbReference type="Proteomes" id="UP001365542">
    <property type="component" value="Unassembled WGS sequence"/>
</dbReference>
<keyword evidence="2" id="KW-0732">Signal</keyword>
<gene>
    <name evidence="3" type="ORF">TWF694_001760</name>
</gene>